<gene>
    <name evidence="1" type="ORF">D7J84_06505</name>
</gene>
<dbReference type="AlphaFoldDB" id="A0A9W3YGQ2"/>
<evidence type="ECO:0000313" key="1">
    <source>
        <dbReference type="EMBL" id="AYF80897.1"/>
    </source>
</evidence>
<dbReference type="RefSeq" id="WP_000938787.1">
    <property type="nucleotide sequence ID" value="NZ_CP014282.1"/>
</dbReference>
<organism evidence="1 2">
    <name type="scientific">Bacillus thuringiensis</name>
    <dbReference type="NCBI Taxonomy" id="1428"/>
    <lineage>
        <taxon>Bacteria</taxon>
        <taxon>Bacillati</taxon>
        <taxon>Bacillota</taxon>
        <taxon>Bacilli</taxon>
        <taxon>Bacillales</taxon>
        <taxon>Bacillaceae</taxon>
        <taxon>Bacillus</taxon>
        <taxon>Bacillus cereus group</taxon>
    </lineage>
</organism>
<evidence type="ECO:0000313" key="2">
    <source>
        <dbReference type="Proteomes" id="UP000269847"/>
    </source>
</evidence>
<protein>
    <submittedName>
        <fullName evidence="1">Uncharacterized protein</fullName>
    </submittedName>
</protein>
<dbReference type="Proteomes" id="UP000269847">
    <property type="component" value="Chromosome"/>
</dbReference>
<reference evidence="1 2" key="1">
    <citation type="submission" date="2018-09" db="EMBL/GenBank/DDBJ databases">
        <title>Complete genome of Bacillus thuringiensis strain QZL38.</title>
        <authorList>
            <person name="Song F."/>
        </authorList>
    </citation>
    <scope>NUCLEOTIDE SEQUENCE [LARGE SCALE GENOMIC DNA]</scope>
    <source>
        <strain evidence="1 2">QZL38</strain>
    </source>
</reference>
<name>A0A9W3YGQ2_BACTU</name>
<sequence length="105" mass="12329">MLQEMVYSIGERIEEYVRIRGNKYAIIEFEKNNEYIVVIESDTVINYYIEIYNCMNMNIPIISFQTGLYKTFYDSGIVHRSEASPQLQSLAAVVDLHLGTEHYYD</sequence>
<dbReference type="EMBL" id="CP032608">
    <property type="protein sequence ID" value="AYF80897.1"/>
    <property type="molecule type" value="Genomic_DNA"/>
</dbReference>
<accession>A0A9W3YGQ2</accession>
<proteinExistence type="predicted"/>